<keyword evidence="3 5" id="KW-1133">Transmembrane helix</keyword>
<comment type="subcellular location">
    <subcellularLocation>
        <location evidence="1">Membrane</location>
        <topology evidence="1">Multi-pass membrane protein</topology>
    </subcellularLocation>
</comment>
<dbReference type="InterPro" id="IPR032808">
    <property type="entry name" value="DoxX"/>
</dbReference>
<evidence type="ECO:0000256" key="3">
    <source>
        <dbReference type="ARBA" id="ARBA00022989"/>
    </source>
</evidence>
<feature type="transmembrane region" description="Helical" evidence="5">
    <location>
        <begin position="102"/>
        <end position="119"/>
    </location>
</feature>
<sequence>MAIASKKLKIASWIAQIMAAAIMGQTLYFKFTADPQSVELFTKLGMEPHGRLLIGALELIACILLLIPSSVVYGSLLGCCLMAGAIIGHLTELGWEGPMLQLGSLAVLVFCCCFATILIRRRELPLLKAVQQEVPAKRPRRK</sequence>
<evidence type="ECO:0000256" key="1">
    <source>
        <dbReference type="ARBA" id="ARBA00004141"/>
    </source>
</evidence>
<dbReference type="AlphaFoldDB" id="A0A7X1B3B1"/>
<reference evidence="6 7" key="1">
    <citation type="submission" date="2020-07" db="EMBL/GenBank/DDBJ databases">
        <authorList>
            <person name="Feng X."/>
        </authorList>
    </citation>
    <scope>NUCLEOTIDE SEQUENCE [LARGE SCALE GENOMIC DNA]</scope>
    <source>
        <strain evidence="6 7">JCM23202</strain>
    </source>
</reference>
<evidence type="ECO:0000256" key="2">
    <source>
        <dbReference type="ARBA" id="ARBA00022692"/>
    </source>
</evidence>
<accession>A0A7X1B3B1</accession>
<name>A0A7X1B3B1_9BACT</name>
<dbReference type="Pfam" id="PF13564">
    <property type="entry name" value="DoxX_2"/>
    <property type="match status" value="1"/>
</dbReference>
<dbReference type="GO" id="GO:0016020">
    <property type="term" value="C:membrane"/>
    <property type="evidence" value="ECO:0007669"/>
    <property type="project" value="UniProtKB-SubCell"/>
</dbReference>
<evidence type="ECO:0000313" key="7">
    <source>
        <dbReference type="Proteomes" id="UP000526501"/>
    </source>
</evidence>
<dbReference type="EMBL" id="JACHVC010000005">
    <property type="protein sequence ID" value="MBC2604871.1"/>
    <property type="molecule type" value="Genomic_DNA"/>
</dbReference>
<dbReference type="RefSeq" id="WP_185658764.1">
    <property type="nucleotide sequence ID" value="NZ_CAWPOO010000005.1"/>
</dbReference>
<feature type="transmembrane region" description="Helical" evidence="5">
    <location>
        <begin position="12"/>
        <end position="29"/>
    </location>
</feature>
<evidence type="ECO:0000256" key="5">
    <source>
        <dbReference type="SAM" id="Phobius"/>
    </source>
</evidence>
<proteinExistence type="predicted"/>
<keyword evidence="7" id="KW-1185">Reference proteome</keyword>
<protein>
    <submittedName>
        <fullName evidence="6">DoxX family protein</fullName>
    </submittedName>
</protein>
<evidence type="ECO:0000313" key="6">
    <source>
        <dbReference type="EMBL" id="MBC2604871.1"/>
    </source>
</evidence>
<keyword evidence="2 5" id="KW-0812">Transmembrane</keyword>
<comment type="caution">
    <text evidence="6">The sequence shown here is derived from an EMBL/GenBank/DDBJ whole genome shotgun (WGS) entry which is preliminary data.</text>
</comment>
<feature type="transmembrane region" description="Helical" evidence="5">
    <location>
        <begin position="72"/>
        <end position="90"/>
    </location>
</feature>
<keyword evidence="4 5" id="KW-0472">Membrane</keyword>
<evidence type="ECO:0000256" key="4">
    <source>
        <dbReference type="ARBA" id="ARBA00023136"/>
    </source>
</evidence>
<organism evidence="6 7">
    <name type="scientific">Pelagicoccus albus</name>
    <dbReference type="NCBI Taxonomy" id="415222"/>
    <lineage>
        <taxon>Bacteria</taxon>
        <taxon>Pseudomonadati</taxon>
        <taxon>Verrucomicrobiota</taxon>
        <taxon>Opitutia</taxon>
        <taxon>Puniceicoccales</taxon>
        <taxon>Pelagicoccaceae</taxon>
        <taxon>Pelagicoccus</taxon>
    </lineage>
</organism>
<gene>
    <name evidence="6" type="ORF">H5P27_02335</name>
</gene>
<dbReference type="Proteomes" id="UP000526501">
    <property type="component" value="Unassembled WGS sequence"/>
</dbReference>